<comment type="caution">
    <text evidence="2">The sequence shown here is derived from an EMBL/GenBank/DDBJ whole genome shotgun (WGS) entry which is preliminary data.</text>
</comment>
<dbReference type="AlphaFoldDB" id="A0A2N3IGB6"/>
<evidence type="ECO:0000259" key="1">
    <source>
        <dbReference type="Pfam" id="PF14090"/>
    </source>
</evidence>
<reference evidence="2 3" key="1">
    <citation type="journal article" date="2017" name="Front. Microbiol.">
        <title>Labilibaculum manganireducens gen. nov., sp. nov. and Labilibaculum filiforme sp. nov., Novel Bacteroidetes Isolated from Subsurface Sediments of the Baltic Sea.</title>
        <authorList>
            <person name="Vandieken V."/>
            <person name="Marshall I.P."/>
            <person name="Niemann H."/>
            <person name="Engelen B."/>
            <person name="Cypionka H."/>
        </authorList>
    </citation>
    <scope>NUCLEOTIDE SEQUENCE [LARGE SCALE GENOMIC DNA]</scope>
    <source>
        <strain evidence="2 3">59.10-2M</strain>
    </source>
</reference>
<feature type="domain" description="Winged helix-turn-helix" evidence="1">
    <location>
        <begin position="6"/>
        <end position="47"/>
    </location>
</feature>
<organism evidence="2 3">
    <name type="scientific">Labilibaculum manganireducens</name>
    <dbReference type="NCBI Taxonomy" id="1940525"/>
    <lineage>
        <taxon>Bacteria</taxon>
        <taxon>Pseudomonadati</taxon>
        <taxon>Bacteroidota</taxon>
        <taxon>Bacteroidia</taxon>
        <taxon>Marinilabiliales</taxon>
        <taxon>Marinifilaceae</taxon>
        <taxon>Labilibaculum</taxon>
    </lineage>
</organism>
<accession>A0A2N3IGB6</accession>
<protein>
    <recommendedName>
        <fullName evidence="1">Winged helix-turn-helix domain-containing protein</fullName>
    </recommendedName>
</protein>
<gene>
    <name evidence="2" type="ORF">BZG01_00060</name>
</gene>
<evidence type="ECO:0000313" key="3">
    <source>
        <dbReference type="Proteomes" id="UP000233618"/>
    </source>
</evidence>
<dbReference type="Proteomes" id="UP000233618">
    <property type="component" value="Unassembled WGS sequence"/>
</dbReference>
<keyword evidence="3" id="KW-1185">Reference proteome</keyword>
<evidence type="ECO:0000313" key="2">
    <source>
        <dbReference type="EMBL" id="PKQ69366.1"/>
    </source>
</evidence>
<sequence length="74" mass="8434">MMEKITQSEQIKKHLESGGTITALSALQIFGCMRLAARISELRKKDHLPIASRTVTNGDKRFSEYYLQHNLKTV</sequence>
<name>A0A2N3IGB6_9BACT</name>
<dbReference type="Pfam" id="PF14090">
    <property type="entry name" value="HTH_39"/>
    <property type="match status" value="1"/>
</dbReference>
<dbReference type="EMBL" id="MVDE01000001">
    <property type="protein sequence ID" value="PKQ69366.1"/>
    <property type="molecule type" value="Genomic_DNA"/>
</dbReference>
<proteinExistence type="predicted"/>
<dbReference type="InterPro" id="IPR055245">
    <property type="entry name" value="HTH_proteobacteria"/>
</dbReference>